<name>A0A0B7KI06_BIOOC</name>
<accession>A0A0B7KI06</accession>
<reference evidence="2" key="1">
    <citation type="submission" date="2015-01" db="EMBL/GenBank/DDBJ databases">
        <authorList>
            <person name="Durling Mikael"/>
        </authorList>
    </citation>
    <scope>NUCLEOTIDE SEQUENCE</scope>
</reference>
<protein>
    <submittedName>
        <fullName evidence="2">Uncharacterized protein</fullName>
    </submittedName>
</protein>
<evidence type="ECO:0000313" key="2">
    <source>
        <dbReference type="EMBL" id="CEO55107.1"/>
    </source>
</evidence>
<gene>
    <name evidence="2" type="ORF">BN869_000011165_1</name>
</gene>
<sequence length="80" mass="8722">MCTFTERVSRCGHYTKTLSTACASAKAKKEAYDSDSGTSSTTGGWCYLFGCNKQAGVRRDGPGSRTNSGFDNDDVDWNEY</sequence>
<evidence type="ECO:0000256" key="1">
    <source>
        <dbReference type="SAM" id="MobiDB-lite"/>
    </source>
</evidence>
<feature type="region of interest" description="Disordered" evidence="1">
    <location>
        <begin position="57"/>
        <end position="80"/>
    </location>
</feature>
<dbReference type="EMBL" id="CDPU01000048">
    <property type="protein sequence ID" value="CEO55107.1"/>
    <property type="molecule type" value="Genomic_DNA"/>
</dbReference>
<organism evidence="2">
    <name type="scientific">Bionectria ochroleuca</name>
    <name type="common">Gliocladium roseum</name>
    <dbReference type="NCBI Taxonomy" id="29856"/>
    <lineage>
        <taxon>Eukaryota</taxon>
        <taxon>Fungi</taxon>
        <taxon>Dikarya</taxon>
        <taxon>Ascomycota</taxon>
        <taxon>Pezizomycotina</taxon>
        <taxon>Sordariomycetes</taxon>
        <taxon>Hypocreomycetidae</taxon>
        <taxon>Hypocreales</taxon>
        <taxon>Bionectriaceae</taxon>
        <taxon>Clonostachys</taxon>
    </lineage>
</organism>
<feature type="compositionally biased region" description="Acidic residues" evidence="1">
    <location>
        <begin position="71"/>
        <end position="80"/>
    </location>
</feature>
<dbReference type="AlphaFoldDB" id="A0A0B7KI06"/>
<proteinExistence type="predicted"/>